<evidence type="ECO:0000313" key="7">
    <source>
        <dbReference type="Proteomes" id="UP000029922"/>
    </source>
</evidence>
<name>A0A099TX00_9HELI</name>
<protein>
    <submittedName>
        <fullName evidence="6">ABC transporter ATP-binding protein</fullName>
    </submittedName>
    <submittedName>
        <fullName evidence="5">Cell division transporter, ATP-binding protein FtsE</fullName>
    </submittedName>
</protein>
<dbReference type="EMBL" id="JRPD02000004">
    <property type="protein sequence ID" value="TLE00874.1"/>
    <property type="molecule type" value="Genomic_DNA"/>
</dbReference>
<dbReference type="Gene3D" id="3.40.50.300">
    <property type="entry name" value="P-loop containing nucleotide triphosphate hydrolases"/>
    <property type="match status" value="1"/>
</dbReference>
<evidence type="ECO:0000259" key="4">
    <source>
        <dbReference type="PROSITE" id="PS50893"/>
    </source>
</evidence>
<reference evidence="6 7" key="1">
    <citation type="journal article" date="2014" name="Genome Announc.">
        <title>Draft genome sequences of eight enterohepatic helicobacter species isolated from both laboratory and wild rodents.</title>
        <authorList>
            <person name="Sheh A."/>
            <person name="Shen Z."/>
            <person name="Fox J.G."/>
        </authorList>
    </citation>
    <scope>NUCLEOTIDE SEQUENCE [LARGE SCALE GENOMIC DNA]</scope>
    <source>
        <strain evidence="6 7">ST1</strain>
    </source>
</reference>
<evidence type="ECO:0000313" key="8">
    <source>
        <dbReference type="Proteomes" id="UP000255139"/>
    </source>
</evidence>
<keyword evidence="1" id="KW-0813">Transport</keyword>
<dbReference type="PROSITE" id="PS50893">
    <property type="entry name" value="ABC_TRANSPORTER_2"/>
    <property type="match status" value="1"/>
</dbReference>
<dbReference type="OrthoDB" id="9814623at2"/>
<keyword evidence="2" id="KW-0547">Nucleotide-binding</keyword>
<dbReference type="GO" id="GO:0005886">
    <property type="term" value="C:plasma membrane"/>
    <property type="evidence" value="ECO:0007669"/>
    <property type="project" value="TreeGrafter"/>
</dbReference>
<dbReference type="GO" id="GO:0022857">
    <property type="term" value="F:transmembrane transporter activity"/>
    <property type="evidence" value="ECO:0007669"/>
    <property type="project" value="TreeGrafter"/>
</dbReference>
<dbReference type="EMBL" id="UGJE01000002">
    <property type="protein sequence ID" value="STQ86646.1"/>
    <property type="molecule type" value="Genomic_DNA"/>
</dbReference>
<dbReference type="InterPro" id="IPR003439">
    <property type="entry name" value="ABC_transporter-like_ATP-bd"/>
</dbReference>
<evidence type="ECO:0000256" key="1">
    <source>
        <dbReference type="ARBA" id="ARBA00022448"/>
    </source>
</evidence>
<dbReference type="PANTHER" id="PTHR24220">
    <property type="entry name" value="IMPORT ATP-BINDING PROTEIN"/>
    <property type="match status" value="1"/>
</dbReference>
<keyword evidence="5" id="KW-0131">Cell cycle</keyword>
<accession>A0A099TX00</accession>
<evidence type="ECO:0000313" key="5">
    <source>
        <dbReference type="EMBL" id="STQ86646.1"/>
    </source>
</evidence>
<dbReference type="PROSITE" id="PS00211">
    <property type="entry name" value="ABC_TRANSPORTER_1"/>
    <property type="match status" value="1"/>
</dbReference>
<gene>
    <name evidence="5" type="primary">ftsE_2</name>
    <name evidence="6" type="ORF">LS73_002945</name>
    <name evidence="5" type="ORF">NCTC12714_01457</name>
</gene>
<dbReference type="InterPro" id="IPR003593">
    <property type="entry name" value="AAA+_ATPase"/>
</dbReference>
<dbReference type="RefSeq" id="WP_034557831.1">
    <property type="nucleotide sequence ID" value="NZ_FZML01000003.1"/>
</dbReference>
<evidence type="ECO:0000313" key="6">
    <source>
        <dbReference type="EMBL" id="TLE00874.1"/>
    </source>
</evidence>
<dbReference type="GO" id="GO:0016887">
    <property type="term" value="F:ATP hydrolysis activity"/>
    <property type="evidence" value="ECO:0007669"/>
    <property type="project" value="InterPro"/>
</dbReference>
<dbReference type="InterPro" id="IPR017871">
    <property type="entry name" value="ABC_transporter-like_CS"/>
</dbReference>
<dbReference type="SUPFAM" id="SSF52540">
    <property type="entry name" value="P-loop containing nucleoside triphosphate hydrolases"/>
    <property type="match status" value="1"/>
</dbReference>
<dbReference type="InterPro" id="IPR027417">
    <property type="entry name" value="P-loop_NTPase"/>
</dbReference>
<feature type="domain" description="ABC transporter" evidence="4">
    <location>
        <begin position="5"/>
        <end position="223"/>
    </location>
</feature>
<dbReference type="PANTHER" id="PTHR24220:SF86">
    <property type="entry name" value="ABC TRANSPORTER ABCH.1"/>
    <property type="match status" value="1"/>
</dbReference>
<proteinExistence type="predicted"/>
<dbReference type="SMART" id="SM00382">
    <property type="entry name" value="AAA"/>
    <property type="match status" value="1"/>
</dbReference>
<dbReference type="InterPro" id="IPR017911">
    <property type="entry name" value="MacB-like_ATP-bd"/>
</dbReference>
<keyword evidence="5" id="KW-0132">Cell division</keyword>
<dbReference type="AlphaFoldDB" id="A0A099TX00"/>
<dbReference type="Proteomes" id="UP000029922">
    <property type="component" value="Unassembled WGS sequence"/>
</dbReference>
<dbReference type="InterPro" id="IPR015854">
    <property type="entry name" value="ABC_transpr_LolD-like"/>
</dbReference>
<evidence type="ECO:0000256" key="2">
    <source>
        <dbReference type="ARBA" id="ARBA00022741"/>
    </source>
</evidence>
<sequence>METIIQAKQLCLGYKRTGLVIKNANFSIYPKDFIFISGASGSGKSTLLRSLYGNLEVQSGDLNVLRCNMRKISKHRLTLLRRRIGIVFQDYKLIKEWNVEKNIALPMIINKFSREEIKMQVQRLLSHISLLHKANKYPLELSGGEQQRVALARAISHRPRLILCDEPTGNLDDYSSDMIWGLLKSSNEQLNITIVVVTHRIPKHLNIRYRRIEIKEGAVNEYA</sequence>
<dbReference type="Pfam" id="PF00005">
    <property type="entry name" value="ABC_tran"/>
    <property type="match status" value="1"/>
</dbReference>
<dbReference type="STRING" id="216.LS73_04325"/>
<keyword evidence="8" id="KW-1185">Reference proteome</keyword>
<reference evidence="5 8" key="2">
    <citation type="submission" date="2018-06" db="EMBL/GenBank/DDBJ databases">
        <authorList>
            <consortium name="Pathogen Informatics"/>
            <person name="Doyle S."/>
        </authorList>
    </citation>
    <scope>NUCLEOTIDE SEQUENCE [LARGE SCALE GENOMIC DNA]</scope>
    <source>
        <strain evidence="5 8">NCTC12714</strain>
    </source>
</reference>
<evidence type="ECO:0000256" key="3">
    <source>
        <dbReference type="ARBA" id="ARBA00022840"/>
    </source>
</evidence>
<organism evidence="5 8">
    <name type="scientific">Helicobacter muridarum</name>
    <dbReference type="NCBI Taxonomy" id="216"/>
    <lineage>
        <taxon>Bacteria</taxon>
        <taxon>Pseudomonadati</taxon>
        <taxon>Campylobacterota</taxon>
        <taxon>Epsilonproteobacteria</taxon>
        <taxon>Campylobacterales</taxon>
        <taxon>Helicobacteraceae</taxon>
        <taxon>Helicobacter</taxon>
    </lineage>
</organism>
<dbReference type="Proteomes" id="UP000255139">
    <property type="component" value="Unassembled WGS sequence"/>
</dbReference>
<dbReference type="GO" id="GO:0051301">
    <property type="term" value="P:cell division"/>
    <property type="evidence" value="ECO:0007669"/>
    <property type="project" value="UniProtKB-KW"/>
</dbReference>
<dbReference type="CDD" id="cd03255">
    <property type="entry name" value="ABC_MJ0796_LolCDE_FtsE"/>
    <property type="match status" value="1"/>
</dbReference>
<keyword evidence="3 5" id="KW-0067">ATP-binding</keyword>
<dbReference type="GO" id="GO:0005524">
    <property type="term" value="F:ATP binding"/>
    <property type="evidence" value="ECO:0007669"/>
    <property type="project" value="UniProtKB-KW"/>
</dbReference>